<evidence type="ECO:0000256" key="1">
    <source>
        <dbReference type="SAM" id="MobiDB-lite"/>
    </source>
</evidence>
<proteinExistence type="predicted"/>
<dbReference type="InterPro" id="IPR043504">
    <property type="entry name" value="Peptidase_S1_PA_chymotrypsin"/>
</dbReference>
<dbReference type="OrthoDB" id="10012881at2759"/>
<dbReference type="SUPFAM" id="SSF50494">
    <property type="entry name" value="Trypsin-like serine proteases"/>
    <property type="match status" value="1"/>
</dbReference>
<name>A0A3R7MHQ8_PENVA</name>
<keyword evidence="4" id="KW-1185">Reference proteome</keyword>
<reference evidence="3 4" key="2">
    <citation type="submission" date="2019-01" db="EMBL/GenBank/DDBJ databases">
        <title>The decoding of complex shrimp genome reveals the adaptation for benthos swimmer, frequently molting mechanism and breeding impact on genome.</title>
        <authorList>
            <person name="Sun Y."/>
            <person name="Gao Y."/>
            <person name="Yu Y."/>
        </authorList>
    </citation>
    <scope>NUCLEOTIDE SEQUENCE [LARGE SCALE GENOMIC DNA]</scope>
    <source>
        <tissue evidence="3">Muscle</tissue>
    </source>
</reference>
<dbReference type="InterPro" id="IPR018114">
    <property type="entry name" value="TRYPSIN_HIS"/>
</dbReference>
<accession>A0A3R7MHQ8</accession>
<reference evidence="3 4" key="1">
    <citation type="submission" date="2018-04" db="EMBL/GenBank/DDBJ databases">
        <authorList>
            <person name="Zhang X."/>
            <person name="Yuan J."/>
            <person name="Li F."/>
            <person name="Xiang J."/>
        </authorList>
    </citation>
    <scope>NUCLEOTIDE SEQUENCE [LARGE SCALE GENOMIC DNA]</scope>
    <source>
        <tissue evidence="3">Muscle</tissue>
    </source>
</reference>
<dbReference type="PROSITE" id="PS00134">
    <property type="entry name" value="TRYPSIN_HIS"/>
    <property type="match status" value="1"/>
</dbReference>
<evidence type="ECO:0000313" key="4">
    <source>
        <dbReference type="Proteomes" id="UP000283509"/>
    </source>
</evidence>
<dbReference type="GO" id="GO:0004252">
    <property type="term" value="F:serine-type endopeptidase activity"/>
    <property type="evidence" value="ECO:0007669"/>
    <property type="project" value="InterPro"/>
</dbReference>
<dbReference type="SMART" id="SM00020">
    <property type="entry name" value="Tryp_SPc"/>
    <property type="match status" value="1"/>
</dbReference>
<gene>
    <name evidence="3" type="ORF">C7M84_023948</name>
</gene>
<dbReference type="AlphaFoldDB" id="A0A3R7MHQ8"/>
<feature type="domain" description="Peptidase S1" evidence="2">
    <location>
        <begin position="75"/>
        <end position="218"/>
    </location>
</feature>
<dbReference type="PANTHER" id="PTHR24258:SF134">
    <property type="entry name" value="AGAP011908-PA"/>
    <property type="match status" value="1"/>
</dbReference>
<dbReference type="EMBL" id="QCYY01000764">
    <property type="protein sequence ID" value="ROT82875.1"/>
    <property type="molecule type" value="Genomic_DNA"/>
</dbReference>
<dbReference type="Pfam" id="PF00089">
    <property type="entry name" value="Trypsin"/>
    <property type="match status" value="1"/>
</dbReference>
<dbReference type="GO" id="GO:0006508">
    <property type="term" value="P:proteolysis"/>
    <property type="evidence" value="ECO:0007669"/>
    <property type="project" value="InterPro"/>
</dbReference>
<dbReference type="InterPro" id="IPR001254">
    <property type="entry name" value="Trypsin_dom"/>
</dbReference>
<dbReference type="PANTHER" id="PTHR24258">
    <property type="entry name" value="SERINE PROTEASE-RELATED"/>
    <property type="match status" value="1"/>
</dbReference>
<evidence type="ECO:0000259" key="2">
    <source>
        <dbReference type="PROSITE" id="PS50240"/>
    </source>
</evidence>
<comment type="caution">
    <text evidence="3">The sequence shown here is derived from an EMBL/GenBank/DDBJ whole genome shotgun (WGS) entry which is preliminary data.</text>
</comment>
<dbReference type="InterPro" id="IPR009003">
    <property type="entry name" value="Peptidase_S1_PA"/>
</dbReference>
<dbReference type="Gene3D" id="2.40.10.10">
    <property type="entry name" value="Trypsin-like serine proteases"/>
    <property type="match status" value="1"/>
</dbReference>
<dbReference type="Proteomes" id="UP000283509">
    <property type="component" value="Unassembled WGS sequence"/>
</dbReference>
<dbReference type="PROSITE" id="PS50240">
    <property type="entry name" value="TRYPSIN_DOM"/>
    <property type="match status" value="1"/>
</dbReference>
<protein>
    <submittedName>
        <fullName evidence="3">Putative trypsin-1</fullName>
    </submittedName>
</protein>
<organism evidence="3 4">
    <name type="scientific">Penaeus vannamei</name>
    <name type="common">Whiteleg shrimp</name>
    <name type="synonym">Litopenaeus vannamei</name>
    <dbReference type="NCBI Taxonomy" id="6689"/>
    <lineage>
        <taxon>Eukaryota</taxon>
        <taxon>Metazoa</taxon>
        <taxon>Ecdysozoa</taxon>
        <taxon>Arthropoda</taxon>
        <taxon>Crustacea</taxon>
        <taxon>Multicrustacea</taxon>
        <taxon>Malacostraca</taxon>
        <taxon>Eumalacostraca</taxon>
        <taxon>Eucarida</taxon>
        <taxon>Decapoda</taxon>
        <taxon>Dendrobranchiata</taxon>
        <taxon>Penaeoidea</taxon>
        <taxon>Penaeidae</taxon>
        <taxon>Penaeus</taxon>
    </lineage>
</organism>
<sequence length="258" mass="28912">MLSGEGYPTITPSCDNLCAITPSCHLQGGFCFKKSGKDSCADGTVIKNGCLGKRCACCIPKKVKCRCGVSNGDRIIGGTEVSPPFRYPWLVGIYETLNLERPFCGGSIINTRYVVTAAHCMFTLENEPIPASKIRVKVAEHDVASEDDDVEGVTRMLALESYVVHEDYKRTSTWTSPSCVWRRPGPHVAPGGPTRVPTFGPDEGLRRTDRESRRLGRHDQWRQEVPRHRSGSRLTHRRVWAQEDSRLLDHTFHAVRRF</sequence>
<feature type="compositionally biased region" description="Basic and acidic residues" evidence="1">
    <location>
        <begin position="203"/>
        <end position="227"/>
    </location>
</feature>
<evidence type="ECO:0000313" key="3">
    <source>
        <dbReference type="EMBL" id="ROT82875.1"/>
    </source>
</evidence>
<feature type="region of interest" description="Disordered" evidence="1">
    <location>
        <begin position="186"/>
        <end position="234"/>
    </location>
</feature>